<protein>
    <submittedName>
        <fullName evidence="1">Uncharacterized protein</fullName>
    </submittedName>
</protein>
<proteinExistence type="predicted"/>
<dbReference type="AlphaFoldDB" id="A0A077QP98"/>
<sequence length="43" mass="4954">MQGAKVNTDQILRSFELYVFPKISSLPHDELTLHIWIALIEDA</sequence>
<gene>
    <name evidence="1" type="ORF">XBI1_2920031</name>
</gene>
<dbReference type="HOGENOM" id="CLU_3241548_0_0_6"/>
<dbReference type="EMBL" id="CBTB010000215">
    <property type="protein sequence ID" value="CDH34081.1"/>
    <property type="molecule type" value="Genomic_DNA"/>
</dbReference>
<comment type="caution">
    <text evidence="1">The sequence shown here is derived from an EMBL/GenBank/DDBJ whole genome shotgun (WGS) entry which is preliminary data.</text>
</comment>
<organism evidence="1 2">
    <name type="scientific">Xenorhabdus bovienii str. Intermedium</name>
    <dbReference type="NCBI Taxonomy" id="1379677"/>
    <lineage>
        <taxon>Bacteria</taxon>
        <taxon>Pseudomonadati</taxon>
        <taxon>Pseudomonadota</taxon>
        <taxon>Gammaproteobacteria</taxon>
        <taxon>Enterobacterales</taxon>
        <taxon>Morganellaceae</taxon>
        <taxon>Xenorhabdus</taxon>
    </lineage>
</organism>
<name>A0A077QP98_XENBV</name>
<dbReference type="Proteomes" id="UP000028480">
    <property type="component" value="Unassembled WGS sequence"/>
</dbReference>
<evidence type="ECO:0000313" key="1">
    <source>
        <dbReference type="EMBL" id="CDH34081.1"/>
    </source>
</evidence>
<evidence type="ECO:0000313" key="2">
    <source>
        <dbReference type="Proteomes" id="UP000028480"/>
    </source>
</evidence>
<accession>A0A077QP98</accession>
<reference evidence="1" key="1">
    <citation type="submission" date="2013-07" db="EMBL/GenBank/DDBJ databases">
        <title>Sub-species coevolution in mutualistic symbiosis.</title>
        <authorList>
            <person name="Murfin K."/>
            <person name="Klassen J."/>
            <person name="Lee M."/>
            <person name="Forst S."/>
            <person name="Stock P."/>
            <person name="Goodrich-Blair H."/>
        </authorList>
    </citation>
    <scope>NUCLEOTIDE SEQUENCE [LARGE SCALE GENOMIC DNA]</scope>
    <source>
        <strain evidence="1">Intermedium</strain>
    </source>
</reference>